<reference evidence="3 4" key="1">
    <citation type="journal article" date="2023" name="Nucleic Acids Res.">
        <title>The hologenome of Daphnia magna reveals possible DNA methylation and microbiome-mediated evolution of the host genome.</title>
        <authorList>
            <person name="Chaturvedi A."/>
            <person name="Li X."/>
            <person name="Dhandapani V."/>
            <person name="Marshall H."/>
            <person name="Kissane S."/>
            <person name="Cuenca-Cambronero M."/>
            <person name="Asole G."/>
            <person name="Calvet F."/>
            <person name="Ruiz-Romero M."/>
            <person name="Marangio P."/>
            <person name="Guigo R."/>
            <person name="Rago D."/>
            <person name="Mirbahai L."/>
            <person name="Eastwood N."/>
            <person name="Colbourne J.K."/>
            <person name="Zhou J."/>
            <person name="Mallon E."/>
            <person name="Orsini L."/>
        </authorList>
    </citation>
    <scope>NUCLEOTIDE SEQUENCE [LARGE SCALE GENOMIC DNA]</scope>
    <source>
        <strain evidence="3">LRV0_1</strain>
    </source>
</reference>
<name>A0ABR0AT54_9CRUS</name>
<accession>A0ABR0AT54</accession>
<evidence type="ECO:0000313" key="2">
    <source>
        <dbReference type="EMBL" id="KAK4028219.1"/>
    </source>
</evidence>
<organism evidence="3 4">
    <name type="scientific">Daphnia magna</name>
    <dbReference type="NCBI Taxonomy" id="35525"/>
    <lineage>
        <taxon>Eukaryota</taxon>
        <taxon>Metazoa</taxon>
        <taxon>Ecdysozoa</taxon>
        <taxon>Arthropoda</taxon>
        <taxon>Crustacea</taxon>
        <taxon>Branchiopoda</taxon>
        <taxon>Diplostraca</taxon>
        <taxon>Cladocera</taxon>
        <taxon>Anomopoda</taxon>
        <taxon>Daphniidae</taxon>
        <taxon>Daphnia</taxon>
    </lineage>
</organism>
<keyword evidence="4" id="KW-1185">Reference proteome</keyword>
<evidence type="ECO:0000256" key="1">
    <source>
        <dbReference type="SAM" id="MobiDB-lite"/>
    </source>
</evidence>
<evidence type="ECO:0000313" key="3">
    <source>
        <dbReference type="EMBL" id="KAK4028251.1"/>
    </source>
</evidence>
<evidence type="ECO:0000313" key="4">
    <source>
        <dbReference type="Proteomes" id="UP001234178"/>
    </source>
</evidence>
<proteinExistence type="predicted"/>
<dbReference type="EMBL" id="JAOYFB010000038">
    <property type="protein sequence ID" value="KAK4028219.1"/>
    <property type="molecule type" value="Genomic_DNA"/>
</dbReference>
<comment type="caution">
    <text evidence="3">The sequence shown here is derived from an EMBL/GenBank/DDBJ whole genome shotgun (WGS) entry which is preliminary data.</text>
</comment>
<feature type="region of interest" description="Disordered" evidence="1">
    <location>
        <begin position="14"/>
        <end position="48"/>
    </location>
</feature>
<dbReference type="EMBL" id="JAOYFB010000038">
    <property type="protein sequence ID" value="KAK4028251.1"/>
    <property type="molecule type" value="Genomic_DNA"/>
</dbReference>
<dbReference type="Proteomes" id="UP001234178">
    <property type="component" value="Unassembled WGS sequence"/>
</dbReference>
<gene>
    <name evidence="2" type="ORF">OUZ56_017499</name>
    <name evidence="3" type="ORF">OUZ56_017531</name>
</gene>
<protein>
    <submittedName>
        <fullName evidence="3">Uncharacterized protein</fullName>
    </submittedName>
</protein>
<feature type="compositionally biased region" description="Low complexity" evidence="1">
    <location>
        <begin position="21"/>
        <end position="31"/>
    </location>
</feature>
<sequence length="83" mass="9558">MRLIYAEFQDNSITSVHSRHSPAPARSRSSPFQQESSFSGEADADKEALQQLELARRNNTTPDKGRVRVRRWVEGQQLCRQED</sequence>